<dbReference type="SUPFAM" id="SSF52540">
    <property type="entry name" value="P-loop containing nucleoside triphosphate hydrolases"/>
    <property type="match status" value="1"/>
</dbReference>
<dbReference type="SMART" id="SM00862">
    <property type="entry name" value="Trans_reg_C"/>
    <property type="match status" value="1"/>
</dbReference>
<dbReference type="InterPro" id="IPR027417">
    <property type="entry name" value="P-loop_NTPase"/>
</dbReference>
<dbReference type="InterPro" id="IPR005158">
    <property type="entry name" value="BTAD"/>
</dbReference>
<evidence type="ECO:0000256" key="3">
    <source>
        <dbReference type="ARBA" id="ARBA00023125"/>
    </source>
</evidence>
<feature type="domain" description="OmpR/PhoB-type" evidence="6">
    <location>
        <begin position="1"/>
        <end position="99"/>
    </location>
</feature>
<dbReference type="Pfam" id="PF13424">
    <property type="entry name" value="TPR_12"/>
    <property type="match status" value="1"/>
</dbReference>
<accession>A0ABW5FTF7</accession>
<evidence type="ECO:0000256" key="1">
    <source>
        <dbReference type="ARBA" id="ARBA00005820"/>
    </source>
</evidence>
<evidence type="ECO:0000259" key="6">
    <source>
        <dbReference type="PROSITE" id="PS51755"/>
    </source>
</evidence>
<dbReference type="InterPro" id="IPR016032">
    <property type="entry name" value="Sig_transdc_resp-reg_C-effctor"/>
</dbReference>
<keyword evidence="8" id="KW-1185">Reference proteome</keyword>
<evidence type="ECO:0000313" key="7">
    <source>
        <dbReference type="EMBL" id="MFD2417479.1"/>
    </source>
</evidence>
<dbReference type="InterPro" id="IPR036388">
    <property type="entry name" value="WH-like_DNA-bd_sf"/>
</dbReference>
<sequence>MGDGLRIQLLGPVQLLDSGRPVAVGGPGVRGLLALLALEPNRIVALEDLIDALWAHSPPASARTIVHGNVSLLRRAFRSLEEPDTARIETASPGYRLVIDPERIDVHRARTLLDRAARMPLLARASVLSQAYALFQGPELSGVPDSVRAPELTDLRMAVHGARVDVELVLGRHAELIAELTAVVRENPRAERTVGQLMRALYYSGRRADALEAYRQAARFSSSRFGIDPGPELRELQERILNDDLAAPVTLPSPRVEVDLARIVPRQLPRDFGALAGRRTELDWLDGLSDGAVVVITGIAGVGKSALALSWAHRAAARFPDGVLFAALAGFDPHHPPAEPAEVISQFLLGLGVRLADLPERPAERVALYRSLVAGRRMLVVLDDAADADQVRPLLPPGSGSTALITSRARLDGLVVSNAAKVRGLDPLSRPDSVRLIAALAGEDAAEHHERLAELCGDLPLALRIAGARLATSPPWEVEGFLAELASECTRLTALDVDDAGVRAALDVSRRRLPKDVAETFRILGALTANTFGSHLVAVTGEIGLAEARRRLRILAEHHLLISNGRDVFTQHDLVRLYQRELVTPEERALVLTRSMRYYRAAADRARRCLPHVVDPLDFRDLAVETPDPGNVDDALAWFAAEWPNLLQTLTAAQAAGHHDEVWRLARVVHTYREVRPLWDEWTRLVSLGSASAEASGSGEARCWMLLSRCAFALTFELAADGLADAARALEIANSLGEARLIVSAEVHLGWALTLDGRYDEAIDRLLGVVAETLRAGDLHLHGQALNACAEAERRAGNHTAAVKHQLAALEVDRRLGDDSSVAVSLNNLAALHLSAGDFEAGERRARAAIGMAENRGLLLQEAVSRLTLGRIMRARGDVEEARVQLVLSRDLYRRVAPRPAPGVLAELESLDRG</sequence>
<dbReference type="SMART" id="SM01043">
    <property type="entry name" value="BTAD"/>
    <property type="match status" value="1"/>
</dbReference>
<keyword evidence="3 5" id="KW-0238">DNA-binding</keyword>
<dbReference type="CDD" id="cd15831">
    <property type="entry name" value="BTAD"/>
    <property type="match status" value="1"/>
</dbReference>
<dbReference type="InterPro" id="IPR001867">
    <property type="entry name" value="OmpR/PhoB-type_DNA-bd"/>
</dbReference>
<gene>
    <name evidence="7" type="ORF">ACFSXZ_14200</name>
</gene>
<dbReference type="PANTHER" id="PTHR35807:SF1">
    <property type="entry name" value="TRANSCRIPTIONAL REGULATOR REDD"/>
    <property type="match status" value="1"/>
</dbReference>
<name>A0ABW5FTF7_9PSEU</name>
<dbReference type="Gene3D" id="1.25.40.10">
    <property type="entry name" value="Tetratricopeptide repeat domain"/>
    <property type="match status" value="2"/>
</dbReference>
<dbReference type="EMBL" id="JBHUKR010000007">
    <property type="protein sequence ID" value="MFD2417479.1"/>
    <property type="molecule type" value="Genomic_DNA"/>
</dbReference>
<evidence type="ECO:0000256" key="2">
    <source>
        <dbReference type="ARBA" id="ARBA00023015"/>
    </source>
</evidence>
<dbReference type="InterPro" id="IPR011990">
    <property type="entry name" value="TPR-like_helical_dom_sf"/>
</dbReference>
<comment type="caution">
    <text evidence="7">The sequence shown here is derived from an EMBL/GenBank/DDBJ whole genome shotgun (WGS) entry which is preliminary data.</text>
</comment>
<evidence type="ECO:0000256" key="4">
    <source>
        <dbReference type="ARBA" id="ARBA00023163"/>
    </source>
</evidence>
<dbReference type="Proteomes" id="UP001597417">
    <property type="component" value="Unassembled WGS sequence"/>
</dbReference>
<keyword evidence="4" id="KW-0804">Transcription</keyword>
<dbReference type="PRINTS" id="PR00364">
    <property type="entry name" value="DISEASERSIST"/>
</dbReference>
<dbReference type="SUPFAM" id="SSF46894">
    <property type="entry name" value="C-terminal effector domain of the bipartite response regulators"/>
    <property type="match status" value="1"/>
</dbReference>
<proteinExistence type="inferred from homology"/>
<dbReference type="PROSITE" id="PS51755">
    <property type="entry name" value="OMPR_PHOB"/>
    <property type="match status" value="1"/>
</dbReference>
<dbReference type="Gene3D" id="1.10.10.10">
    <property type="entry name" value="Winged helix-like DNA-binding domain superfamily/Winged helix DNA-binding domain"/>
    <property type="match status" value="1"/>
</dbReference>
<feature type="DNA-binding region" description="OmpR/PhoB-type" evidence="5">
    <location>
        <begin position="1"/>
        <end position="99"/>
    </location>
</feature>
<dbReference type="Pfam" id="PF03704">
    <property type="entry name" value="BTAD"/>
    <property type="match status" value="1"/>
</dbReference>
<dbReference type="SUPFAM" id="SSF48452">
    <property type="entry name" value="TPR-like"/>
    <property type="match status" value="2"/>
</dbReference>
<dbReference type="RefSeq" id="WP_378265274.1">
    <property type="nucleotide sequence ID" value="NZ_JBHUKR010000007.1"/>
</dbReference>
<dbReference type="PANTHER" id="PTHR35807">
    <property type="entry name" value="TRANSCRIPTIONAL REGULATOR REDD-RELATED"/>
    <property type="match status" value="1"/>
</dbReference>
<evidence type="ECO:0000256" key="5">
    <source>
        <dbReference type="PROSITE-ProRule" id="PRU01091"/>
    </source>
</evidence>
<organism evidence="7 8">
    <name type="scientific">Amycolatopsis pigmentata</name>
    <dbReference type="NCBI Taxonomy" id="450801"/>
    <lineage>
        <taxon>Bacteria</taxon>
        <taxon>Bacillati</taxon>
        <taxon>Actinomycetota</taxon>
        <taxon>Actinomycetes</taxon>
        <taxon>Pseudonocardiales</taxon>
        <taxon>Pseudonocardiaceae</taxon>
        <taxon>Amycolatopsis</taxon>
    </lineage>
</organism>
<reference evidence="8" key="1">
    <citation type="journal article" date="2019" name="Int. J. Syst. Evol. Microbiol.">
        <title>The Global Catalogue of Microorganisms (GCM) 10K type strain sequencing project: providing services to taxonomists for standard genome sequencing and annotation.</title>
        <authorList>
            <consortium name="The Broad Institute Genomics Platform"/>
            <consortium name="The Broad Institute Genome Sequencing Center for Infectious Disease"/>
            <person name="Wu L."/>
            <person name="Ma J."/>
        </authorList>
    </citation>
    <scope>NUCLEOTIDE SEQUENCE [LARGE SCALE GENOMIC DNA]</scope>
    <source>
        <strain evidence="8">CGMCC 4.7645</strain>
    </source>
</reference>
<comment type="similarity">
    <text evidence="1">Belongs to the AfsR/DnrI/RedD regulatory family.</text>
</comment>
<protein>
    <submittedName>
        <fullName evidence="7">BTAD domain-containing putative transcriptional regulator</fullName>
    </submittedName>
</protein>
<dbReference type="Gene3D" id="3.40.50.300">
    <property type="entry name" value="P-loop containing nucleotide triphosphate hydrolases"/>
    <property type="match status" value="1"/>
</dbReference>
<evidence type="ECO:0000313" key="8">
    <source>
        <dbReference type="Proteomes" id="UP001597417"/>
    </source>
</evidence>
<dbReference type="InterPro" id="IPR051677">
    <property type="entry name" value="AfsR-DnrI-RedD_regulator"/>
</dbReference>
<keyword evidence="2" id="KW-0805">Transcription regulation</keyword>